<organism evidence="1">
    <name type="scientific">Aspergillus niger</name>
    <dbReference type="NCBI Taxonomy" id="5061"/>
    <lineage>
        <taxon>Eukaryota</taxon>
        <taxon>Fungi</taxon>
        <taxon>Dikarya</taxon>
        <taxon>Ascomycota</taxon>
        <taxon>Pezizomycotina</taxon>
        <taxon>Eurotiomycetes</taxon>
        <taxon>Eurotiomycetidae</taxon>
        <taxon>Eurotiales</taxon>
        <taxon>Aspergillaceae</taxon>
        <taxon>Aspergillus</taxon>
        <taxon>Aspergillus subgen. Circumdati</taxon>
    </lineage>
</organism>
<gene>
    <name evidence="1" type="ORF">An12g08850</name>
</gene>
<dbReference type="KEGG" id="ang:An12g08850"/>
<reference evidence="1" key="1">
    <citation type="submission" date="2025-02" db="EMBL/GenBank/DDBJ databases">
        <authorList>
            <consortium name="NCBI Genome Project"/>
        </authorList>
    </citation>
    <scope>NUCLEOTIDE SEQUENCE</scope>
</reference>
<protein>
    <submittedName>
        <fullName evidence="1">Uncharacterized protein</fullName>
    </submittedName>
</protein>
<reference evidence="1" key="2">
    <citation type="submission" date="2025-08" db="UniProtKB">
        <authorList>
            <consortium name="RefSeq"/>
        </authorList>
    </citation>
    <scope>IDENTIFICATION</scope>
</reference>
<dbReference type="GeneID" id="84592696"/>
<dbReference type="RefSeq" id="XP_059601948.1">
    <property type="nucleotide sequence ID" value="XM_059743615.1"/>
</dbReference>
<accession>A0AAJ8BS51</accession>
<sequence length="111" mass="12340">MEDNNRRHEGMAVGVCSTHSTGSYWKTQATVAAKRGLHDDGLRCPSSAELHARNNCNGLIKLLTKEYTVGVQLRTQPHGRAYPSWESGYERRQTGPRNVDILTTLNITSCP</sequence>
<proteinExistence type="predicted"/>
<dbReference type="AlphaFoldDB" id="A0AAJ8BS51"/>
<evidence type="ECO:0000313" key="1">
    <source>
        <dbReference type="RefSeq" id="XP_059601948.1"/>
    </source>
</evidence>
<name>A0AAJ8BS51_ASPNG</name>
<dbReference type="VEuPathDB" id="FungiDB:An12g08850"/>